<dbReference type="EMBL" id="FXUV02000015">
    <property type="protein sequence ID" value="SNB61991.1"/>
    <property type="molecule type" value="Genomic_DNA"/>
</dbReference>
<dbReference type="EMBL" id="FXUV01000013">
    <property type="protein sequence ID" value="SMQ12038.1"/>
    <property type="molecule type" value="Genomic_DNA"/>
</dbReference>
<proteinExistence type="predicted"/>
<gene>
    <name evidence="3" type="ORF">KEBURONENSIS_00949</name>
    <name evidence="2" type="ORF">KEBURONENSIS_01047</name>
</gene>
<keyword evidence="1" id="KW-0812">Transmembrane</keyword>
<feature type="transmembrane region" description="Helical" evidence="1">
    <location>
        <begin position="53"/>
        <end position="76"/>
    </location>
</feature>
<reference evidence="3 4" key="2">
    <citation type="submission" date="2017-06" db="EMBL/GenBank/DDBJ databases">
        <authorList>
            <person name="Kim H.J."/>
            <person name="Triplett B.A."/>
        </authorList>
    </citation>
    <scope>NUCLEOTIDE SEQUENCE [LARGE SCALE GENOMIC DNA]</scope>
    <source>
        <strain evidence="3">Kingella_eburonensis</strain>
    </source>
</reference>
<dbReference type="Proteomes" id="UP000215450">
    <property type="component" value="Unassembled WGS sequence"/>
</dbReference>
<feature type="transmembrane region" description="Helical" evidence="1">
    <location>
        <begin position="135"/>
        <end position="152"/>
    </location>
</feature>
<evidence type="ECO:0000313" key="3">
    <source>
        <dbReference type="EMBL" id="SNB61991.1"/>
    </source>
</evidence>
<accession>A0A238TA35</accession>
<keyword evidence="1" id="KW-0472">Membrane</keyword>
<dbReference type="RefSeq" id="WP_095062187.1">
    <property type="nucleotide sequence ID" value="NZ_FXUV02000015.1"/>
</dbReference>
<dbReference type="OrthoDB" id="8606854at2"/>
<dbReference type="AlphaFoldDB" id="A0A238TA35"/>
<reference evidence="2" key="1">
    <citation type="submission" date="2017-05" db="EMBL/GenBank/DDBJ databases">
        <authorList>
            <person name="Song R."/>
            <person name="Chenine A.L."/>
            <person name="Ruprecht R.M."/>
        </authorList>
    </citation>
    <scope>NUCLEOTIDE SEQUENCE</scope>
    <source>
        <strain evidence="2">Kingella_eburonensis</strain>
    </source>
</reference>
<feature type="transmembrane region" description="Helical" evidence="1">
    <location>
        <begin position="12"/>
        <end position="33"/>
    </location>
</feature>
<evidence type="ECO:0000313" key="4">
    <source>
        <dbReference type="Proteomes" id="UP000215450"/>
    </source>
</evidence>
<evidence type="ECO:0000313" key="2">
    <source>
        <dbReference type="EMBL" id="SMQ12038.1"/>
    </source>
</evidence>
<protein>
    <submittedName>
        <fullName evidence="3">Uncharacterized protein</fullName>
    </submittedName>
</protein>
<name>A0A238TA35_9NEIS</name>
<evidence type="ECO:0000256" key="1">
    <source>
        <dbReference type="SAM" id="Phobius"/>
    </source>
</evidence>
<keyword evidence="4" id="KW-1185">Reference proteome</keyword>
<keyword evidence="1" id="KW-1133">Transmembrane helix</keyword>
<feature type="transmembrane region" description="Helical" evidence="1">
    <location>
        <begin position="96"/>
        <end position="115"/>
    </location>
</feature>
<sequence length="177" mass="19893">MNIDWKRQFTLIPVWIIVADLLLNVAETVKFALSPVTSPRASDGLQITPEFAFDWIQVIINGGMVLIVLSAIFAMLKMKRLSDEGMRLAPTLTRACSVLAVLAFAMPAVWLWGWALFDFIAHGRLTIALNQPRSLVVAACQPYLVFQAALLWRGQHRLYHRKYVSNIPALSSPMDNQ</sequence>
<organism evidence="3 4">
    <name type="scientific">Kingella negevensis</name>
    <dbReference type="NCBI Taxonomy" id="1522312"/>
    <lineage>
        <taxon>Bacteria</taxon>
        <taxon>Pseudomonadati</taxon>
        <taxon>Pseudomonadota</taxon>
        <taxon>Betaproteobacteria</taxon>
        <taxon>Neisseriales</taxon>
        <taxon>Neisseriaceae</taxon>
        <taxon>Kingella</taxon>
    </lineage>
</organism>